<comment type="caution">
    <text evidence="9">The sequence shown here is derived from an EMBL/GenBank/DDBJ whole genome shotgun (WGS) entry which is preliminary data.</text>
</comment>
<dbReference type="PANTHER" id="PTHR33991">
    <property type="entry name" value="DNA REPAIR PROTEIN RECO"/>
    <property type="match status" value="1"/>
</dbReference>
<keyword evidence="4 7" id="KW-0233">DNA recombination</keyword>
<evidence type="ECO:0000256" key="7">
    <source>
        <dbReference type="HAMAP-Rule" id="MF_00201"/>
    </source>
</evidence>
<evidence type="ECO:0000256" key="2">
    <source>
        <dbReference type="ARBA" id="ARBA00021310"/>
    </source>
</evidence>
<protein>
    <recommendedName>
        <fullName evidence="2 7">DNA repair protein RecO</fullName>
    </recommendedName>
    <alternativeName>
        <fullName evidence="6 7">Recombination protein O</fullName>
    </alternativeName>
</protein>
<dbReference type="PANTHER" id="PTHR33991:SF1">
    <property type="entry name" value="DNA REPAIR PROTEIN RECO"/>
    <property type="match status" value="1"/>
</dbReference>
<dbReference type="InterPro" id="IPR003717">
    <property type="entry name" value="RecO"/>
</dbReference>
<gene>
    <name evidence="7 9" type="primary">recO</name>
    <name evidence="9" type="ORF">IBL26_02830</name>
</gene>
<dbReference type="RefSeq" id="WP_187782931.1">
    <property type="nucleotide sequence ID" value="NZ_JACTVA010000003.1"/>
</dbReference>
<dbReference type="InterPro" id="IPR037278">
    <property type="entry name" value="ARFGAP/RecO"/>
</dbReference>
<dbReference type="NCBIfam" id="TIGR00613">
    <property type="entry name" value="reco"/>
    <property type="match status" value="1"/>
</dbReference>
<dbReference type="HAMAP" id="MF_00201">
    <property type="entry name" value="RecO"/>
    <property type="match status" value="1"/>
</dbReference>
<evidence type="ECO:0000313" key="10">
    <source>
        <dbReference type="Proteomes" id="UP000626026"/>
    </source>
</evidence>
<evidence type="ECO:0000256" key="5">
    <source>
        <dbReference type="ARBA" id="ARBA00023204"/>
    </source>
</evidence>
<evidence type="ECO:0000256" key="1">
    <source>
        <dbReference type="ARBA" id="ARBA00007452"/>
    </source>
</evidence>
<evidence type="ECO:0000313" key="9">
    <source>
        <dbReference type="EMBL" id="MBC9205756.1"/>
    </source>
</evidence>
<keyword evidence="3 7" id="KW-0227">DNA damage</keyword>
<sequence length="251" mass="26805">MEWEAPAIVLEARPYGEGGAIVSVLTEQYGRYAGLVRGGASRAQSGLWQSGNLVEVRWVSRLADQLGHMTGEMVHPTAALAMDEPLSLALLQSACALAADALPEREAQPRVFSAMLPLLAHLQQGGAELMADYVRWELVLLEALGYGLGLSRCAATGTTEALDWVSPRTGRAVSAEAALPYAGRLLPLPSFLHGAQAERDPAAWLQGLRLTGHFLTRDAFGARHRAVPPARERLEHRVADLAAGTDTNVAG</sequence>
<evidence type="ECO:0000256" key="6">
    <source>
        <dbReference type="ARBA" id="ARBA00033409"/>
    </source>
</evidence>
<organism evidence="9 10">
    <name type="scientific">Teichococcus aerophilus</name>
    <dbReference type="NCBI Taxonomy" id="1224513"/>
    <lineage>
        <taxon>Bacteria</taxon>
        <taxon>Pseudomonadati</taxon>
        <taxon>Pseudomonadota</taxon>
        <taxon>Alphaproteobacteria</taxon>
        <taxon>Acetobacterales</taxon>
        <taxon>Roseomonadaceae</taxon>
        <taxon>Roseomonas</taxon>
    </lineage>
</organism>
<dbReference type="Pfam" id="PF02565">
    <property type="entry name" value="RecO_C"/>
    <property type="match status" value="1"/>
</dbReference>
<dbReference type="Gene3D" id="1.20.1440.120">
    <property type="entry name" value="Recombination protein O, C-terminal domain"/>
    <property type="match status" value="1"/>
</dbReference>
<feature type="domain" description="DNA replication/recombination mediator RecO N-terminal" evidence="8">
    <location>
        <begin position="1"/>
        <end position="75"/>
    </location>
</feature>
<evidence type="ECO:0000259" key="8">
    <source>
        <dbReference type="Pfam" id="PF11967"/>
    </source>
</evidence>
<dbReference type="SUPFAM" id="SSF50249">
    <property type="entry name" value="Nucleic acid-binding proteins"/>
    <property type="match status" value="1"/>
</dbReference>
<accession>A0ABR7RHF8</accession>
<keyword evidence="10" id="KW-1185">Reference proteome</keyword>
<dbReference type="InterPro" id="IPR042242">
    <property type="entry name" value="RecO_C"/>
</dbReference>
<dbReference type="InterPro" id="IPR012340">
    <property type="entry name" value="NA-bd_OB-fold"/>
</dbReference>
<dbReference type="Gene3D" id="2.40.50.140">
    <property type="entry name" value="Nucleic acid-binding proteins"/>
    <property type="match status" value="1"/>
</dbReference>
<dbReference type="InterPro" id="IPR022572">
    <property type="entry name" value="DNA_rep/recomb_RecO_N"/>
</dbReference>
<dbReference type="SUPFAM" id="SSF57863">
    <property type="entry name" value="ArfGap/RecO-like zinc finger"/>
    <property type="match status" value="1"/>
</dbReference>
<evidence type="ECO:0000256" key="4">
    <source>
        <dbReference type="ARBA" id="ARBA00023172"/>
    </source>
</evidence>
<dbReference type="Proteomes" id="UP000626026">
    <property type="component" value="Unassembled WGS sequence"/>
</dbReference>
<comment type="similarity">
    <text evidence="1 7">Belongs to the RecO family.</text>
</comment>
<name>A0ABR7RHF8_9PROT</name>
<dbReference type="EMBL" id="JACTVA010000003">
    <property type="protein sequence ID" value="MBC9205756.1"/>
    <property type="molecule type" value="Genomic_DNA"/>
</dbReference>
<evidence type="ECO:0000256" key="3">
    <source>
        <dbReference type="ARBA" id="ARBA00022763"/>
    </source>
</evidence>
<comment type="function">
    <text evidence="7">Involved in DNA repair and RecF pathway recombination.</text>
</comment>
<proteinExistence type="inferred from homology"/>
<dbReference type="Pfam" id="PF11967">
    <property type="entry name" value="RecO_N"/>
    <property type="match status" value="1"/>
</dbReference>
<keyword evidence="5 7" id="KW-0234">DNA repair</keyword>
<reference evidence="9 10" key="1">
    <citation type="journal article" date="2013" name="Int. J. Syst. Evol. Microbiol.">
        <title>Roseomonas aerophila sp. nov., isolated from air.</title>
        <authorList>
            <person name="Kim S.J."/>
            <person name="Weon H.Y."/>
            <person name="Ahn J.H."/>
            <person name="Hong S.B."/>
            <person name="Seok S.J."/>
            <person name="Whang K.S."/>
            <person name="Kwon S.W."/>
        </authorList>
    </citation>
    <scope>NUCLEOTIDE SEQUENCE [LARGE SCALE GENOMIC DNA]</scope>
    <source>
        <strain evidence="9 10">NBRC 108923</strain>
    </source>
</reference>